<protein>
    <recommendedName>
        <fullName evidence="6">RING-type domain-containing protein</fullName>
    </recommendedName>
</protein>
<proteinExistence type="predicted"/>
<dbReference type="InterPro" id="IPR013083">
    <property type="entry name" value="Znf_RING/FYVE/PHD"/>
</dbReference>
<dbReference type="Gene3D" id="3.30.40.10">
    <property type="entry name" value="Zinc/RING finger domain, C3HC4 (zinc finger)"/>
    <property type="match status" value="1"/>
</dbReference>
<feature type="region of interest" description="Disordered" evidence="5">
    <location>
        <begin position="248"/>
        <end position="324"/>
    </location>
</feature>
<evidence type="ECO:0000313" key="8">
    <source>
        <dbReference type="Proteomes" id="UP001281761"/>
    </source>
</evidence>
<dbReference type="CDD" id="cd22249">
    <property type="entry name" value="UDM1_RNF168_RNF169-like"/>
    <property type="match status" value="1"/>
</dbReference>
<feature type="compositionally biased region" description="Polar residues" evidence="5">
    <location>
        <begin position="59"/>
        <end position="72"/>
    </location>
</feature>
<keyword evidence="3" id="KW-0862">Zinc</keyword>
<dbReference type="Proteomes" id="UP001281761">
    <property type="component" value="Unassembled WGS sequence"/>
</dbReference>
<feature type="compositionally biased region" description="Low complexity" evidence="5">
    <location>
        <begin position="15"/>
        <end position="26"/>
    </location>
</feature>
<evidence type="ECO:0000256" key="3">
    <source>
        <dbReference type="ARBA" id="ARBA00022833"/>
    </source>
</evidence>
<keyword evidence="8" id="KW-1185">Reference proteome</keyword>
<evidence type="ECO:0000256" key="1">
    <source>
        <dbReference type="ARBA" id="ARBA00022723"/>
    </source>
</evidence>
<dbReference type="PANTHER" id="PTHR14155:SF627">
    <property type="entry name" value="OS06G0192800 PROTEIN"/>
    <property type="match status" value="1"/>
</dbReference>
<feature type="compositionally biased region" description="Polar residues" evidence="5">
    <location>
        <begin position="27"/>
        <end position="36"/>
    </location>
</feature>
<evidence type="ECO:0000256" key="4">
    <source>
        <dbReference type="PROSITE-ProRule" id="PRU00175"/>
    </source>
</evidence>
<accession>A0ABQ9YK39</accession>
<dbReference type="InterPro" id="IPR001841">
    <property type="entry name" value="Znf_RING"/>
</dbReference>
<dbReference type="PROSITE" id="PS50089">
    <property type="entry name" value="ZF_RING_2"/>
    <property type="match status" value="1"/>
</dbReference>
<dbReference type="EMBL" id="JARBJD010000003">
    <property type="protein sequence ID" value="KAK2964127.1"/>
    <property type="molecule type" value="Genomic_DNA"/>
</dbReference>
<feature type="compositionally biased region" description="Low complexity" evidence="5">
    <location>
        <begin position="262"/>
        <end position="279"/>
    </location>
</feature>
<keyword evidence="2 4" id="KW-0863">Zinc-finger</keyword>
<feature type="region of interest" description="Disordered" evidence="5">
    <location>
        <begin position="1"/>
        <end position="190"/>
    </location>
</feature>
<evidence type="ECO:0000259" key="6">
    <source>
        <dbReference type="PROSITE" id="PS50089"/>
    </source>
</evidence>
<evidence type="ECO:0000256" key="5">
    <source>
        <dbReference type="SAM" id="MobiDB-lite"/>
    </source>
</evidence>
<sequence length="517" mass="57893">MNPTPPHPQQNHSLQTQQGTQYQTRTLHTSSTTPENRNIPKAPERTLSASDRFKAAASSIRNSPSTIGGTPSRQPPREIPTYDSQSNDFDSSDSYHDSSDTDFVYQPGPNTPREPNPQRTISLRSSQAESSDPSTSRTQTHQERSPHNTQVALPLLPDSHRANPAPTSTNLSPTPQPKVENVQPSSGNVLDIPPELVAELALSEDLLAELMEEDRRVRQQLENQRLSEEFIQQLQREEGFVVVDHAPATRGTGRRGRGRGRGAAAARQPAAPRQPAARPTVRTKQPARVVARVPLQPPPDRPQPFYIVPHPVDFDSDEEEEEDEDERYYRRLEDHHRFQRYMENEGEEEEEEEESDRGFVFGHLAQYQNLFYQLHPAMPQLAPRPPVPDPGFTADGWNVDEMTEEQLRNLDTIDRQWDSNAIQRVAGAFTVAQIAKVKSGKVTPKHLVTKPSGEVESLFGTCSICITPISIDDTCTIIKKCDHAFHTECIKPWFKTKKNCPVCRGLISSLATGTKAP</sequence>
<feature type="compositionally biased region" description="Acidic residues" evidence="5">
    <location>
        <begin position="314"/>
        <end position="324"/>
    </location>
</feature>
<dbReference type="Pfam" id="PF13639">
    <property type="entry name" value="zf-RING_2"/>
    <property type="match status" value="1"/>
</dbReference>
<name>A0ABQ9YK39_9EUKA</name>
<gene>
    <name evidence="7" type="ORF">BLNAU_658</name>
</gene>
<evidence type="ECO:0000256" key="2">
    <source>
        <dbReference type="ARBA" id="ARBA00022771"/>
    </source>
</evidence>
<keyword evidence="1" id="KW-0479">Metal-binding</keyword>
<feature type="domain" description="RING-type" evidence="6">
    <location>
        <begin position="462"/>
        <end position="504"/>
    </location>
</feature>
<dbReference type="SUPFAM" id="SSF57850">
    <property type="entry name" value="RING/U-box"/>
    <property type="match status" value="1"/>
</dbReference>
<comment type="caution">
    <text evidence="7">The sequence shown here is derived from an EMBL/GenBank/DDBJ whole genome shotgun (WGS) entry which is preliminary data.</text>
</comment>
<dbReference type="PANTHER" id="PTHR14155">
    <property type="entry name" value="RING FINGER DOMAIN-CONTAINING"/>
    <property type="match status" value="1"/>
</dbReference>
<evidence type="ECO:0000313" key="7">
    <source>
        <dbReference type="EMBL" id="KAK2964127.1"/>
    </source>
</evidence>
<dbReference type="InterPro" id="IPR053238">
    <property type="entry name" value="RING-H2_zinc_finger"/>
</dbReference>
<organism evidence="7 8">
    <name type="scientific">Blattamonas nauphoetae</name>
    <dbReference type="NCBI Taxonomy" id="2049346"/>
    <lineage>
        <taxon>Eukaryota</taxon>
        <taxon>Metamonada</taxon>
        <taxon>Preaxostyla</taxon>
        <taxon>Oxymonadida</taxon>
        <taxon>Blattamonas</taxon>
    </lineage>
</organism>
<feature type="compositionally biased region" description="Polar residues" evidence="5">
    <location>
        <begin position="117"/>
        <end position="139"/>
    </location>
</feature>
<reference evidence="7 8" key="1">
    <citation type="journal article" date="2022" name="bioRxiv">
        <title>Genomics of Preaxostyla Flagellates Illuminates Evolutionary Transitions and the Path Towards Mitochondrial Loss.</title>
        <authorList>
            <person name="Novak L.V.F."/>
            <person name="Treitli S.C."/>
            <person name="Pyrih J."/>
            <person name="Halakuc P."/>
            <person name="Pipaliya S.V."/>
            <person name="Vacek V."/>
            <person name="Brzon O."/>
            <person name="Soukal P."/>
            <person name="Eme L."/>
            <person name="Dacks J.B."/>
            <person name="Karnkowska A."/>
            <person name="Elias M."/>
            <person name="Hampl V."/>
        </authorList>
    </citation>
    <scope>NUCLEOTIDE SEQUENCE [LARGE SCALE GENOMIC DNA]</scope>
    <source>
        <strain evidence="7">NAU3</strain>
        <tissue evidence="7">Gut</tissue>
    </source>
</reference>
<dbReference type="SMART" id="SM00184">
    <property type="entry name" value="RING"/>
    <property type="match status" value="1"/>
</dbReference>